<name>A0AAV3RWB3_LITER</name>
<comment type="caution">
    <text evidence="2">The sequence shown here is derived from an EMBL/GenBank/DDBJ whole genome shotgun (WGS) entry which is preliminary data.</text>
</comment>
<dbReference type="EMBL" id="BAABME010013315">
    <property type="protein sequence ID" value="GAA0186036.1"/>
    <property type="molecule type" value="Genomic_DNA"/>
</dbReference>
<organism evidence="2 3">
    <name type="scientific">Lithospermum erythrorhizon</name>
    <name type="common">Purple gromwell</name>
    <name type="synonym">Lithospermum officinale var. erythrorhizon</name>
    <dbReference type="NCBI Taxonomy" id="34254"/>
    <lineage>
        <taxon>Eukaryota</taxon>
        <taxon>Viridiplantae</taxon>
        <taxon>Streptophyta</taxon>
        <taxon>Embryophyta</taxon>
        <taxon>Tracheophyta</taxon>
        <taxon>Spermatophyta</taxon>
        <taxon>Magnoliopsida</taxon>
        <taxon>eudicotyledons</taxon>
        <taxon>Gunneridae</taxon>
        <taxon>Pentapetalae</taxon>
        <taxon>asterids</taxon>
        <taxon>lamiids</taxon>
        <taxon>Boraginales</taxon>
        <taxon>Boraginaceae</taxon>
        <taxon>Boraginoideae</taxon>
        <taxon>Lithospermeae</taxon>
        <taxon>Lithospermum</taxon>
    </lineage>
</organism>
<keyword evidence="3" id="KW-1185">Reference proteome</keyword>
<dbReference type="Proteomes" id="UP001454036">
    <property type="component" value="Unassembled WGS sequence"/>
</dbReference>
<gene>
    <name evidence="2" type="ORF">LIER_33324</name>
</gene>
<protein>
    <submittedName>
        <fullName evidence="2">Uncharacterized protein</fullName>
    </submittedName>
</protein>
<evidence type="ECO:0000313" key="2">
    <source>
        <dbReference type="EMBL" id="GAA0186036.1"/>
    </source>
</evidence>
<feature type="compositionally biased region" description="Polar residues" evidence="1">
    <location>
        <begin position="1"/>
        <end position="11"/>
    </location>
</feature>
<evidence type="ECO:0000256" key="1">
    <source>
        <dbReference type="SAM" id="MobiDB-lite"/>
    </source>
</evidence>
<feature type="region of interest" description="Disordered" evidence="1">
    <location>
        <begin position="111"/>
        <end position="137"/>
    </location>
</feature>
<evidence type="ECO:0000313" key="3">
    <source>
        <dbReference type="Proteomes" id="UP001454036"/>
    </source>
</evidence>
<feature type="region of interest" description="Disordered" evidence="1">
    <location>
        <begin position="1"/>
        <end position="31"/>
    </location>
</feature>
<proteinExistence type="predicted"/>
<reference evidence="2 3" key="1">
    <citation type="submission" date="2024-01" db="EMBL/GenBank/DDBJ databases">
        <title>The complete chloroplast genome sequence of Lithospermum erythrorhizon: insights into the phylogenetic relationship among Boraginaceae species and the maternal lineages of purple gromwells.</title>
        <authorList>
            <person name="Okada T."/>
            <person name="Watanabe K."/>
        </authorList>
    </citation>
    <scope>NUCLEOTIDE SEQUENCE [LARGE SCALE GENOMIC DNA]</scope>
</reference>
<accession>A0AAV3RWB3</accession>
<sequence>MPQSSKNNINNFELRPPPARPKGRKPRTKVPDSRYHKKWFFARGGIAVGVPYIWNLQDEAKSLPLSTATYIESVGKMQSILPQEIGQGALASTSQLAKRAKKLAPKKANQVLARDSVEEASQSLGGESQAGPRKGNAVAAKPLLPSYDGRYLELPYELPNLEVTSKAPWNTSRFHFHVVKPLLSKKVAARHAPFRDRYASFTQSAKHMNKVKDAAVEAEKSWVSEKEEMQARYKDLEMTSVGDILETTQALQKEKEMALASAATEAKAGHVEYARRTIRDFLHSPSYTTKMGCECVAYQTHVFIHRKEEFPELVRIYAAE</sequence>
<dbReference type="AlphaFoldDB" id="A0AAV3RWB3"/>